<organism evidence="6 7">
    <name type="scientific">Exophiala sideris</name>
    <dbReference type="NCBI Taxonomy" id="1016849"/>
    <lineage>
        <taxon>Eukaryota</taxon>
        <taxon>Fungi</taxon>
        <taxon>Dikarya</taxon>
        <taxon>Ascomycota</taxon>
        <taxon>Pezizomycotina</taxon>
        <taxon>Eurotiomycetes</taxon>
        <taxon>Chaetothyriomycetidae</taxon>
        <taxon>Chaetothyriales</taxon>
        <taxon>Herpotrichiellaceae</taxon>
        <taxon>Exophiala</taxon>
    </lineage>
</organism>
<evidence type="ECO:0000259" key="5">
    <source>
        <dbReference type="PROSITE" id="PS50865"/>
    </source>
</evidence>
<dbReference type="Gene3D" id="6.10.140.2220">
    <property type="match status" value="1"/>
</dbReference>
<evidence type="ECO:0000256" key="1">
    <source>
        <dbReference type="ARBA" id="ARBA00022723"/>
    </source>
</evidence>
<protein>
    <recommendedName>
        <fullName evidence="5">MYND-type domain-containing protein</fullName>
    </recommendedName>
</protein>
<sequence length="456" mass="50849">MATTGVIELEKTCIMCPRRGTRVCTNCKDARYCSTDCQKVDWKHHKILCPTFNQEKPPITRSNAFHRRALFYPGGDQKARFVWVEIWTEREGTYAVWDQLDLGAYLGGATGACDYFSDPNPIQARRFMRDDTEFGLLYWCKDPNDAEPPNLGLRACTRGRACAPNFRGPILVMRKVEFGAGKERYVGIDMRDARTAADCFSYEYRDGTSKMQHLEDQRVLVTSCACPQLVARLNLPTKYFAHVLDGCDSVFAAGGSGIANLLGIPLSLRLMQSFQPTGNEANRNTAARLLMLDITSTTIGPIARGDRYINREFRGMNGFGSSGDLWSGDTVGTVLTARADGLPLLARHVEALCNYIETRIEPKLAAVISGLSPGDVVRDRECILNSITKADFLDFFNAMKATRAATDVEWRDLLSPYDVTRASHAVDIAYIWHGQTASAIPQQSDMPRQRILMVQP</sequence>
<keyword evidence="2 4" id="KW-0863">Zinc-finger</keyword>
<dbReference type="EMBL" id="JAVRRF010000006">
    <property type="protein sequence ID" value="KAK5063996.1"/>
    <property type="molecule type" value="Genomic_DNA"/>
</dbReference>
<dbReference type="InterPro" id="IPR002893">
    <property type="entry name" value="Znf_MYND"/>
</dbReference>
<evidence type="ECO:0000256" key="3">
    <source>
        <dbReference type="ARBA" id="ARBA00022833"/>
    </source>
</evidence>
<dbReference type="PROSITE" id="PS50865">
    <property type="entry name" value="ZF_MYND_2"/>
    <property type="match status" value="1"/>
</dbReference>
<keyword evidence="7" id="KW-1185">Reference proteome</keyword>
<proteinExistence type="predicted"/>
<dbReference type="Proteomes" id="UP001345691">
    <property type="component" value="Unassembled WGS sequence"/>
</dbReference>
<dbReference type="PROSITE" id="PS01360">
    <property type="entry name" value="ZF_MYND_1"/>
    <property type="match status" value="1"/>
</dbReference>
<feature type="domain" description="MYND-type" evidence="5">
    <location>
        <begin position="13"/>
        <end position="49"/>
    </location>
</feature>
<name>A0ABR0JHJ8_9EURO</name>
<evidence type="ECO:0000313" key="6">
    <source>
        <dbReference type="EMBL" id="KAK5063996.1"/>
    </source>
</evidence>
<dbReference type="SUPFAM" id="SSF144232">
    <property type="entry name" value="HIT/MYND zinc finger-like"/>
    <property type="match status" value="1"/>
</dbReference>
<gene>
    <name evidence="6" type="ORF">LTR69_003763</name>
</gene>
<keyword evidence="3" id="KW-0862">Zinc</keyword>
<dbReference type="Pfam" id="PF01753">
    <property type="entry name" value="zf-MYND"/>
    <property type="match status" value="1"/>
</dbReference>
<evidence type="ECO:0000256" key="2">
    <source>
        <dbReference type="ARBA" id="ARBA00022771"/>
    </source>
</evidence>
<accession>A0ABR0JHJ8</accession>
<reference evidence="6 7" key="1">
    <citation type="submission" date="2023-08" db="EMBL/GenBank/DDBJ databases">
        <title>Black Yeasts Isolated from many extreme environments.</title>
        <authorList>
            <person name="Coleine C."/>
            <person name="Stajich J.E."/>
            <person name="Selbmann L."/>
        </authorList>
    </citation>
    <scope>NUCLEOTIDE SEQUENCE [LARGE SCALE GENOMIC DNA]</scope>
    <source>
        <strain evidence="6 7">CCFEE 6328</strain>
    </source>
</reference>
<evidence type="ECO:0000313" key="7">
    <source>
        <dbReference type="Proteomes" id="UP001345691"/>
    </source>
</evidence>
<comment type="caution">
    <text evidence="6">The sequence shown here is derived from an EMBL/GenBank/DDBJ whole genome shotgun (WGS) entry which is preliminary data.</text>
</comment>
<keyword evidence="1" id="KW-0479">Metal-binding</keyword>
<evidence type="ECO:0000256" key="4">
    <source>
        <dbReference type="PROSITE-ProRule" id="PRU00134"/>
    </source>
</evidence>